<gene>
    <name evidence="6" type="ORF">NCAST_20_05700</name>
</gene>
<evidence type="ECO:0000256" key="3">
    <source>
        <dbReference type="ARBA" id="ARBA00023163"/>
    </source>
</evidence>
<dbReference type="OrthoDB" id="3173376at2"/>
<dbReference type="PROSITE" id="PS50977">
    <property type="entry name" value="HTH_TETR_2"/>
    <property type="match status" value="1"/>
</dbReference>
<dbReference type="STRING" id="1824.SAMN05444423_1011306"/>
<accession>U5E9F6</accession>
<comment type="caution">
    <text evidence="6">The sequence shown here is derived from an EMBL/GenBank/DDBJ whole genome shotgun (WGS) entry which is preliminary data.</text>
</comment>
<name>U5E9F6_NOCAS</name>
<dbReference type="GO" id="GO:0000976">
    <property type="term" value="F:transcription cis-regulatory region binding"/>
    <property type="evidence" value="ECO:0007669"/>
    <property type="project" value="TreeGrafter"/>
</dbReference>
<feature type="domain" description="HTH tetR-type" evidence="5">
    <location>
        <begin position="3"/>
        <end position="63"/>
    </location>
</feature>
<dbReference type="InterPro" id="IPR036271">
    <property type="entry name" value="Tet_transcr_reg_TetR-rel_C_sf"/>
</dbReference>
<keyword evidence="2 4" id="KW-0238">DNA-binding</keyword>
<sequence length="183" mass="19621">MSEPLRARLIDAGVELLERDGVGELGLRAIARAAGVSHGAPRRWFPTHAALLAAIAARGFADLTDRFAGLAAIDDPRERLRGMAIDYLDFAVTRPQMFTLMFRHDLLAGSGENLRATTRPLYGRIVDLVAAAAPGADATATALLLWTNVHGLATIAANRTLEVVAPDVDPRALADRIVGEHLR</sequence>
<evidence type="ECO:0000256" key="2">
    <source>
        <dbReference type="ARBA" id="ARBA00023125"/>
    </source>
</evidence>
<dbReference type="InterPro" id="IPR025996">
    <property type="entry name" value="MT1864/Rv1816-like_C"/>
</dbReference>
<dbReference type="EMBL" id="BAFO02000020">
    <property type="protein sequence ID" value="GAD84000.1"/>
    <property type="molecule type" value="Genomic_DNA"/>
</dbReference>
<dbReference type="Pfam" id="PF13305">
    <property type="entry name" value="TetR_C_33"/>
    <property type="match status" value="1"/>
</dbReference>
<dbReference type="GeneID" id="91519655"/>
<evidence type="ECO:0000259" key="5">
    <source>
        <dbReference type="PROSITE" id="PS50977"/>
    </source>
</evidence>
<dbReference type="RefSeq" id="WP_019049171.1">
    <property type="nucleotide sequence ID" value="NZ_BAFO02000020.1"/>
</dbReference>
<dbReference type="PANTHER" id="PTHR30055:SF234">
    <property type="entry name" value="HTH-TYPE TRANSCRIPTIONAL REGULATOR BETI"/>
    <property type="match status" value="1"/>
</dbReference>
<keyword evidence="3" id="KW-0804">Transcription</keyword>
<evidence type="ECO:0000256" key="4">
    <source>
        <dbReference type="PROSITE-ProRule" id="PRU00335"/>
    </source>
</evidence>
<reference evidence="6 7" key="1">
    <citation type="journal article" date="2014" name="BMC Genomics">
        <title>Genome based analysis of type-I polyketide synthase and nonribosomal peptide synthetase gene clusters in seven strains of five representative Nocardia species.</title>
        <authorList>
            <person name="Komaki H."/>
            <person name="Ichikawa N."/>
            <person name="Hosoyama A."/>
            <person name="Takahashi-Nakaguchi A."/>
            <person name="Matsuzawa T."/>
            <person name="Suzuki K."/>
            <person name="Fujita N."/>
            <person name="Gonoi T."/>
        </authorList>
    </citation>
    <scope>NUCLEOTIDE SEQUENCE [LARGE SCALE GENOMIC DNA]</scope>
    <source>
        <strain evidence="6 7">NBRC 15531</strain>
    </source>
</reference>
<dbReference type="eggNOG" id="COG1309">
    <property type="taxonomic scope" value="Bacteria"/>
</dbReference>
<keyword evidence="7" id="KW-1185">Reference proteome</keyword>
<dbReference type="SUPFAM" id="SSF48498">
    <property type="entry name" value="Tetracyclin repressor-like, C-terminal domain"/>
    <property type="match status" value="1"/>
</dbReference>
<dbReference type="Proteomes" id="UP000017048">
    <property type="component" value="Unassembled WGS sequence"/>
</dbReference>
<dbReference type="InterPro" id="IPR001647">
    <property type="entry name" value="HTH_TetR"/>
</dbReference>
<dbReference type="AlphaFoldDB" id="U5E9F6"/>
<protein>
    <submittedName>
        <fullName evidence="6">TetR family transcriptional regulator</fullName>
    </submittedName>
</protein>
<dbReference type="SUPFAM" id="SSF46689">
    <property type="entry name" value="Homeodomain-like"/>
    <property type="match status" value="1"/>
</dbReference>
<proteinExistence type="predicted"/>
<dbReference type="GO" id="GO:0003700">
    <property type="term" value="F:DNA-binding transcription factor activity"/>
    <property type="evidence" value="ECO:0007669"/>
    <property type="project" value="TreeGrafter"/>
</dbReference>
<dbReference type="Gene3D" id="1.10.357.10">
    <property type="entry name" value="Tetracycline Repressor, domain 2"/>
    <property type="match status" value="1"/>
</dbReference>
<evidence type="ECO:0000313" key="6">
    <source>
        <dbReference type="EMBL" id="GAD84000.1"/>
    </source>
</evidence>
<dbReference type="Pfam" id="PF00440">
    <property type="entry name" value="TetR_N"/>
    <property type="match status" value="1"/>
</dbReference>
<dbReference type="InterPro" id="IPR009057">
    <property type="entry name" value="Homeodomain-like_sf"/>
</dbReference>
<dbReference type="PANTHER" id="PTHR30055">
    <property type="entry name" value="HTH-TYPE TRANSCRIPTIONAL REGULATOR RUTR"/>
    <property type="match status" value="1"/>
</dbReference>
<evidence type="ECO:0000313" key="7">
    <source>
        <dbReference type="Proteomes" id="UP000017048"/>
    </source>
</evidence>
<dbReference type="InterPro" id="IPR050109">
    <property type="entry name" value="HTH-type_TetR-like_transc_reg"/>
</dbReference>
<feature type="DNA-binding region" description="H-T-H motif" evidence="4">
    <location>
        <begin position="26"/>
        <end position="45"/>
    </location>
</feature>
<organism evidence="6 7">
    <name type="scientific">Nocardia asteroides NBRC 15531</name>
    <dbReference type="NCBI Taxonomy" id="1110697"/>
    <lineage>
        <taxon>Bacteria</taxon>
        <taxon>Bacillati</taxon>
        <taxon>Actinomycetota</taxon>
        <taxon>Actinomycetes</taxon>
        <taxon>Mycobacteriales</taxon>
        <taxon>Nocardiaceae</taxon>
        <taxon>Nocardia</taxon>
    </lineage>
</organism>
<evidence type="ECO:0000256" key="1">
    <source>
        <dbReference type="ARBA" id="ARBA00023015"/>
    </source>
</evidence>
<keyword evidence="1" id="KW-0805">Transcription regulation</keyword>